<dbReference type="OrthoDB" id="67027at2759"/>
<dbReference type="GO" id="GO:0006396">
    <property type="term" value="P:RNA processing"/>
    <property type="evidence" value="ECO:0007669"/>
    <property type="project" value="InterPro"/>
</dbReference>
<dbReference type="PROSITE" id="PS50142">
    <property type="entry name" value="RNASE_3_2"/>
    <property type="match status" value="1"/>
</dbReference>
<dbReference type="Proteomes" id="UP000554235">
    <property type="component" value="Unassembled WGS sequence"/>
</dbReference>
<dbReference type="SUPFAM" id="SSF69065">
    <property type="entry name" value="RNase III domain-like"/>
    <property type="match status" value="1"/>
</dbReference>
<feature type="domain" description="RNase III" evidence="1">
    <location>
        <begin position="4"/>
        <end position="60"/>
    </location>
</feature>
<protein>
    <submittedName>
        <fullName evidence="2">Ribonuclease III</fullName>
    </submittedName>
</protein>
<dbReference type="EMBL" id="JAADYS010000953">
    <property type="protein sequence ID" value="KAF4465957.1"/>
    <property type="molecule type" value="Genomic_DNA"/>
</dbReference>
<evidence type="ECO:0000313" key="3">
    <source>
        <dbReference type="Proteomes" id="UP000554235"/>
    </source>
</evidence>
<comment type="caution">
    <text evidence="2">The sequence shown here is derived from an EMBL/GenBank/DDBJ whole genome shotgun (WGS) entry which is preliminary data.</text>
</comment>
<reference evidence="2 3" key="1">
    <citation type="submission" date="2020-01" db="EMBL/GenBank/DDBJ databases">
        <title>Identification and distribution of gene clusters putatively required for synthesis of sphingolipid metabolism inhibitors in phylogenetically diverse species of the filamentous fungus Fusarium.</title>
        <authorList>
            <person name="Kim H.-S."/>
            <person name="Busman M."/>
            <person name="Brown D.W."/>
            <person name="Divon H."/>
            <person name="Uhlig S."/>
            <person name="Proctor R.H."/>
        </authorList>
    </citation>
    <scope>NUCLEOTIDE SEQUENCE [LARGE SCALE GENOMIC DNA]</scope>
    <source>
        <strain evidence="2 3">NRRL 20459</strain>
    </source>
</reference>
<dbReference type="AlphaFoldDB" id="A0A8H4LDC9"/>
<name>A0A8H4LDC9_9HYPO</name>
<sequence length="82" mass="8825">MHTQQAMKQIIDHKFEDQKLLEEALVAAGADAEPPINDTKRQGNQRLALIGDAVLRLILVDDGIVSGKTTGMLQPFLSAGDG</sequence>
<dbReference type="InterPro" id="IPR000999">
    <property type="entry name" value="RNase_III_dom"/>
</dbReference>
<proteinExistence type="predicted"/>
<gene>
    <name evidence="2" type="ORF">FALBO_7189</name>
</gene>
<dbReference type="Gene3D" id="1.10.1520.10">
    <property type="entry name" value="Ribonuclease III domain"/>
    <property type="match status" value="1"/>
</dbReference>
<accession>A0A8H4LDC9</accession>
<evidence type="ECO:0000259" key="1">
    <source>
        <dbReference type="PROSITE" id="PS50142"/>
    </source>
</evidence>
<organism evidence="2 3">
    <name type="scientific">Fusarium albosuccineum</name>
    <dbReference type="NCBI Taxonomy" id="1237068"/>
    <lineage>
        <taxon>Eukaryota</taxon>
        <taxon>Fungi</taxon>
        <taxon>Dikarya</taxon>
        <taxon>Ascomycota</taxon>
        <taxon>Pezizomycotina</taxon>
        <taxon>Sordariomycetes</taxon>
        <taxon>Hypocreomycetidae</taxon>
        <taxon>Hypocreales</taxon>
        <taxon>Nectriaceae</taxon>
        <taxon>Fusarium</taxon>
        <taxon>Fusarium decemcellulare species complex</taxon>
    </lineage>
</organism>
<dbReference type="InterPro" id="IPR036389">
    <property type="entry name" value="RNase_III_sf"/>
</dbReference>
<dbReference type="GO" id="GO:0004525">
    <property type="term" value="F:ribonuclease III activity"/>
    <property type="evidence" value="ECO:0007669"/>
    <property type="project" value="InterPro"/>
</dbReference>
<keyword evidence="3" id="KW-1185">Reference proteome</keyword>
<evidence type="ECO:0000313" key="2">
    <source>
        <dbReference type="EMBL" id="KAF4465957.1"/>
    </source>
</evidence>